<feature type="transmembrane region" description="Helical" evidence="1">
    <location>
        <begin position="38"/>
        <end position="56"/>
    </location>
</feature>
<dbReference type="InterPro" id="IPR024414">
    <property type="entry name" value="Uncharacterised_PrgI"/>
</dbReference>
<dbReference type="AlphaFoldDB" id="A0A1F5EH00"/>
<gene>
    <name evidence="2" type="ORF">A2442_00220</name>
</gene>
<dbReference type="STRING" id="1797582.A2442_00220"/>
<keyword evidence="1" id="KW-1133">Transmembrane helix</keyword>
<proteinExistence type="predicted"/>
<comment type="caution">
    <text evidence="2">The sequence shown here is derived from an EMBL/GenBank/DDBJ whole genome shotgun (WGS) entry which is preliminary data.</text>
</comment>
<evidence type="ECO:0000256" key="1">
    <source>
        <dbReference type="SAM" id="Phobius"/>
    </source>
</evidence>
<evidence type="ECO:0008006" key="4">
    <source>
        <dbReference type="Google" id="ProtNLM"/>
    </source>
</evidence>
<name>A0A1F5EH00_9BACT</name>
<evidence type="ECO:0000313" key="2">
    <source>
        <dbReference type="EMBL" id="OGD66697.1"/>
    </source>
</evidence>
<reference evidence="2 3" key="1">
    <citation type="journal article" date="2016" name="Nat. Commun.">
        <title>Thousands of microbial genomes shed light on interconnected biogeochemical processes in an aquifer system.</title>
        <authorList>
            <person name="Anantharaman K."/>
            <person name="Brown C.T."/>
            <person name="Hug L.A."/>
            <person name="Sharon I."/>
            <person name="Castelle C.J."/>
            <person name="Probst A.J."/>
            <person name="Thomas B.C."/>
            <person name="Singh A."/>
            <person name="Wilkins M.J."/>
            <person name="Karaoz U."/>
            <person name="Brodie E.L."/>
            <person name="Williams K.H."/>
            <person name="Hubbard S.S."/>
            <person name="Banfield J.F."/>
        </authorList>
    </citation>
    <scope>NUCLEOTIDE SEQUENCE [LARGE SCALE GENOMIC DNA]</scope>
</reference>
<sequence>MYEEEKIFGPLTFGQFIYLAVGIVASLGMWLVFGEKSLLVGIVPIIIITVVSIRKIEPKKINVKNLPEYLKRKSLSLKPKDYQKYLERRITMIVSLALIERKRGFVEYTKSNEVLNKLKDALAESKKKSG</sequence>
<accession>A0A1F5EH00</accession>
<protein>
    <recommendedName>
        <fullName evidence="4">PrgI family protein</fullName>
    </recommendedName>
</protein>
<dbReference type="Proteomes" id="UP000179003">
    <property type="component" value="Unassembled WGS sequence"/>
</dbReference>
<keyword evidence="1" id="KW-0472">Membrane</keyword>
<organism evidence="2 3">
    <name type="scientific">Candidatus Campbellbacteria bacterium RIFOXYC2_FULL_35_25</name>
    <dbReference type="NCBI Taxonomy" id="1797582"/>
    <lineage>
        <taxon>Bacteria</taxon>
        <taxon>Candidatus Campbelliibacteriota</taxon>
    </lineage>
</organism>
<keyword evidence="1" id="KW-0812">Transmembrane</keyword>
<dbReference type="Pfam" id="PF12666">
    <property type="entry name" value="PrgI"/>
    <property type="match status" value="1"/>
</dbReference>
<dbReference type="EMBL" id="MFAE01000015">
    <property type="protein sequence ID" value="OGD66697.1"/>
    <property type="molecule type" value="Genomic_DNA"/>
</dbReference>
<evidence type="ECO:0000313" key="3">
    <source>
        <dbReference type="Proteomes" id="UP000179003"/>
    </source>
</evidence>
<feature type="transmembrane region" description="Helical" evidence="1">
    <location>
        <begin position="12"/>
        <end position="32"/>
    </location>
</feature>